<dbReference type="Proteomes" id="UP001168620">
    <property type="component" value="Unassembled WGS sequence"/>
</dbReference>
<keyword evidence="4" id="KW-1185">Reference proteome</keyword>
<comment type="caution">
    <text evidence="3">The sequence shown here is derived from an EMBL/GenBank/DDBJ whole genome shotgun (WGS) entry which is preliminary data.</text>
</comment>
<reference evidence="3" key="1">
    <citation type="submission" date="2023-06" db="EMBL/GenBank/DDBJ databases">
        <title>Draft genome sequence of Nocardioides sp. SOB77.</title>
        <authorList>
            <person name="Zhang G."/>
        </authorList>
    </citation>
    <scope>NUCLEOTIDE SEQUENCE</scope>
    <source>
        <strain evidence="3">SOB77</strain>
    </source>
</reference>
<dbReference type="EMBL" id="JAUHJQ010000004">
    <property type="protein sequence ID" value="MDN4173620.1"/>
    <property type="molecule type" value="Genomic_DNA"/>
</dbReference>
<gene>
    <name evidence="3" type="ORF">QWY28_11735</name>
</gene>
<keyword evidence="1" id="KW-1133">Transmembrane helix</keyword>
<evidence type="ECO:0000313" key="3">
    <source>
        <dbReference type="EMBL" id="MDN4173620.1"/>
    </source>
</evidence>
<name>A0ABT8FGG3_9ACTN</name>
<sequence length="171" mass="18308">MTDVPAPPTPVTALLRAPRHRVSPRARLMWQVAALVEGAVAIGVLLLVDLAVDQVDLPWWGVVAAVAAVLAWVAVVPQWRYAVHRWEVTETAVHTQSGWWAQEQRIAPLSRIQTVDRAEGAVARVFGLATVTVTTASAAGALEIDGLDRARAQDLVAELTLKADAVEGDAT</sequence>
<evidence type="ECO:0000256" key="1">
    <source>
        <dbReference type="SAM" id="Phobius"/>
    </source>
</evidence>
<evidence type="ECO:0000313" key="4">
    <source>
        <dbReference type="Proteomes" id="UP001168620"/>
    </source>
</evidence>
<accession>A0ABT8FGG3</accession>
<dbReference type="RefSeq" id="WP_300952739.1">
    <property type="nucleotide sequence ID" value="NZ_JAUHJQ010000004.1"/>
</dbReference>
<dbReference type="PANTHER" id="PTHR34473:SF3">
    <property type="entry name" value="TRANSMEMBRANE PROTEIN-RELATED"/>
    <property type="match status" value="1"/>
</dbReference>
<evidence type="ECO:0000259" key="2">
    <source>
        <dbReference type="Pfam" id="PF03703"/>
    </source>
</evidence>
<keyword evidence="1" id="KW-0472">Membrane</keyword>
<feature type="domain" description="YdbS-like PH" evidence="2">
    <location>
        <begin position="82"/>
        <end position="157"/>
    </location>
</feature>
<proteinExistence type="predicted"/>
<feature type="transmembrane region" description="Helical" evidence="1">
    <location>
        <begin position="57"/>
        <end position="76"/>
    </location>
</feature>
<protein>
    <submittedName>
        <fullName evidence="3">PH domain-containing protein</fullName>
    </submittedName>
</protein>
<dbReference type="Pfam" id="PF03703">
    <property type="entry name" value="bPH_2"/>
    <property type="match status" value="1"/>
</dbReference>
<keyword evidence="1" id="KW-0812">Transmembrane</keyword>
<feature type="transmembrane region" description="Helical" evidence="1">
    <location>
        <begin position="28"/>
        <end position="51"/>
    </location>
</feature>
<dbReference type="InterPro" id="IPR005182">
    <property type="entry name" value="YdbS-like_PH"/>
</dbReference>
<dbReference type="PANTHER" id="PTHR34473">
    <property type="entry name" value="UPF0699 TRANSMEMBRANE PROTEIN YDBS"/>
    <property type="match status" value="1"/>
</dbReference>
<organism evidence="3 4">
    <name type="scientific">Nocardioides oceani</name>
    <dbReference type="NCBI Taxonomy" id="3058369"/>
    <lineage>
        <taxon>Bacteria</taxon>
        <taxon>Bacillati</taxon>
        <taxon>Actinomycetota</taxon>
        <taxon>Actinomycetes</taxon>
        <taxon>Propionibacteriales</taxon>
        <taxon>Nocardioidaceae</taxon>
        <taxon>Nocardioides</taxon>
    </lineage>
</organism>